<accession>A0ABR2V5Q1</accession>
<sequence length="160" mass="19165">MGQHVFDPGDLPKMNHGFELEREDVIDIQKQLNRMDKLYYEEDYQRLQDHTFWTLFPKSARRGQLAEENNGRLYSAPRTIWVPTQSGEEAVKRVLIIRQYRIGSLRQFLQVAKRILDHFIQLPQSPRKTPPASNFNNYCNYCRNFDINNFNFDINHPDYR</sequence>
<comment type="caution">
    <text evidence="1">The sequence shown here is derived from an EMBL/GenBank/DDBJ whole genome shotgun (WGS) entry which is preliminary data.</text>
</comment>
<organism evidence="1 2">
    <name type="scientific">Seiridium unicorne</name>
    <dbReference type="NCBI Taxonomy" id="138068"/>
    <lineage>
        <taxon>Eukaryota</taxon>
        <taxon>Fungi</taxon>
        <taxon>Dikarya</taxon>
        <taxon>Ascomycota</taxon>
        <taxon>Pezizomycotina</taxon>
        <taxon>Sordariomycetes</taxon>
        <taxon>Xylariomycetidae</taxon>
        <taxon>Amphisphaeriales</taxon>
        <taxon>Sporocadaceae</taxon>
        <taxon>Seiridium</taxon>
    </lineage>
</organism>
<proteinExistence type="predicted"/>
<reference evidence="1 2" key="1">
    <citation type="journal article" date="2024" name="J. Plant Pathol.">
        <title>Sequence and assembly of the genome of Seiridium unicorne, isolate CBS 538.82, causal agent of cypress canker disease.</title>
        <authorList>
            <person name="Scali E."/>
            <person name="Rocca G.D."/>
            <person name="Danti R."/>
            <person name="Garbelotto M."/>
            <person name="Barberini S."/>
            <person name="Baroncelli R."/>
            <person name="Emiliani G."/>
        </authorList>
    </citation>
    <scope>NUCLEOTIDE SEQUENCE [LARGE SCALE GENOMIC DNA]</scope>
    <source>
        <strain evidence="1 2">BM-138-508</strain>
    </source>
</reference>
<keyword evidence="2" id="KW-1185">Reference proteome</keyword>
<dbReference type="EMBL" id="JARVKF010000157">
    <property type="protein sequence ID" value="KAK9421871.1"/>
    <property type="molecule type" value="Genomic_DNA"/>
</dbReference>
<gene>
    <name evidence="1" type="ORF">SUNI508_05472</name>
</gene>
<evidence type="ECO:0000313" key="2">
    <source>
        <dbReference type="Proteomes" id="UP001408356"/>
    </source>
</evidence>
<name>A0ABR2V5Q1_9PEZI</name>
<dbReference type="Proteomes" id="UP001408356">
    <property type="component" value="Unassembled WGS sequence"/>
</dbReference>
<evidence type="ECO:0000313" key="1">
    <source>
        <dbReference type="EMBL" id="KAK9421871.1"/>
    </source>
</evidence>
<protein>
    <submittedName>
        <fullName evidence="1">Uncharacterized protein</fullName>
    </submittedName>
</protein>